<name>A0A162X7E3_9FLAO</name>
<dbReference type="CDD" id="cd07389">
    <property type="entry name" value="MPP_PhoD"/>
    <property type="match status" value="1"/>
</dbReference>
<dbReference type="OrthoDB" id="9763616at2"/>
<dbReference type="Gene3D" id="3.60.21.70">
    <property type="entry name" value="PhoD-like phosphatase"/>
    <property type="match status" value="1"/>
</dbReference>
<evidence type="ECO:0000313" key="3">
    <source>
        <dbReference type="Proteomes" id="UP000076715"/>
    </source>
</evidence>
<dbReference type="InterPro" id="IPR018946">
    <property type="entry name" value="PhoD-like_MPP"/>
</dbReference>
<dbReference type="PANTHER" id="PTHR33987">
    <property type="entry name" value="CALCINEURIN-LIKE METALLO-PHOSPHOESTERASE SUPERFAMILY PROTEIN"/>
    <property type="match status" value="1"/>
</dbReference>
<dbReference type="InterPro" id="IPR029052">
    <property type="entry name" value="Metallo-depent_PP-like"/>
</dbReference>
<dbReference type="EMBL" id="LQRT01000058">
    <property type="protein sequence ID" value="KZS38465.1"/>
    <property type="molecule type" value="Genomic_DNA"/>
</dbReference>
<organism evidence="2 3">
    <name type="scientific">Aquimarina aggregata</name>
    <dbReference type="NCBI Taxonomy" id="1642818"/>
    <lineage>
        <taxon>Bacteria</taxon>
        <taxon>Pseudomonadati</taxon>
        <taxon>Bacteroidota</taxon>
        <taxon>Flavobacteriia</taxon>
        <taxon>Flavobacteriales</taxon>
        <taxon>Flavobacteriaceae</taxon>
        <taxon>Aquimarina</taxon>
    </lineage>
</organism>
<evidence type="ECO:0000313" key="2">
    <source>
        <dbReference type="EMBL" id="KZS38465.1"/>
    </source>
</evidence>
<dbReference type="RefSeq" id="WP_066319565.1">
    <property type="nucleotide sequence ID" value="NZ_LQRT01000058.1"/>
</dbReference>
<evidence type="ECO:0000259" key="1">
    <source>
        <dbReference type="Pfam" id="PF09423"/>
    </source>
</evidence>
<protein>
    <submittedName>
        <fullName evidence="2">Alkaline phosphatase</fullName>
    </submittedName>
</protein>
<dbReference type="Pfam" id="PF09423">
    <property type="entry name" value="PhoD"/>
    <property type="match status" value="1"/>
</dbReference>
<dbReference type="Proteomes" id="UP000076715">
    <property type="component" value="Unassembled WGS sequence"/>
</dbReference>
<proteinExistence type="predicted"/>
<sequence>MQKIMILGILYVLSIQIHFGQEKNVRPKNVDFSLVFGNCSKQNVAQPFWKEIQKHNPDLFIWGGDIIYADSSDPKKIQEGYSIQNNNITYQKIKQSIPIMATWDDHDYGKNDAGAEWELKKQSQQLFLDFLEIPKDSPRRMQKGVYHSQLFEIDKGNIKVITLDTRYFRSPLKKSSVSDRRYVPYDNKEGTILGEEQWQWLEKELENNFSDFIIIVSSIQFLSSEHGFETWGNFPHEVKRLKHLLVSKSVRNAIILSGDRHISEFSTTKVNGLKYPLIDFTSSGLTHAYTNYKGESNQYRLGNVIAKPSFGVLYFDFDTYTVSMQMRGDHNILLQEFNKQYPKD</sequence>
<comment type="caution">
    <text evidence="2">The sequence shown here is derived from an EMBL/GenBank/DDBJ whole genome shotgun (WGS) entry which is preliminary data.</text>
</comment>
<dbReference type="InterPro" id="IPR038607">
    <property type="entry name" value="PhoD-like_sf"/>
</dbReference>
<accession>A0A162X7E3</accession>
<reference evidence="2 3" key="1">
    <citation type="submission" date="2016-01" db="EMBL/GenBank/DDBJ databases">
        <title>The draft genome sequence of Aquimarina sp. RZW4-3-2.</title>
        <authorList>
            <person name="Wang Y."/>
        </authorList>
    </citation>
    <scope>NUCLEOTIDE SEQUENCE [LARGE SCALE GENOMIC DNA]</scope>
    <source>
        <strain evidence="2 3">RZW4-3-2</strain>
    </source>
</reference>
<keyword evidence="3" id="KW-1185">Reference proteome</keyword>
<dbReference type="AlphaFoldDB" id="A0A162X7E3"/>
<dbReference type="STRING" id="1642818.AWE51_18120"/>
<feature type="domain" description="PhoD-like phosphatase metallophosphatase" evidence="1">
    <location>
        <begin position="84"/>
        <end position="269"/>
    </location>
</feature>
<dbReference type="PANTHER" id="PTHR33987:SF1">
    <property type="entry name" value="CALCINEURIN-LIKE METALLO-PHOSPHOESTERASE SUPERFAMILY PROTEIN"/>
    <property type="match status" value="1"/>
</dbReference>
<gene>
    <name evidence="2" type="ORF">AWE51_18120</name>
</gene>
<dbReference type="SUPFAM" id="SSF56300">
    <property type="entry name" value="Metallo-dependent phosphatases"/>
    <property type="match status" value="1"/>
</dbReference>